<keyword evidence="4" id="KW-0805">Transcription regulation</keyword>
<keyword evidence="5 8" id="KW-0238">DNA-binding</keyword>
<dbReference type="FunFam" id="1.10.10.10:FF:000018">
    <property type="entry name" value="DNA-binding response regulator ResD"/>
    <property type="match status" value="1"/>
</dbReference>
<evidence type="ECO:0000256" key="7">
    <source>
        <dbReference type="PROSITE-ProRule" id="PRU00169"/>
    </source>
</evidence>
<dbReference type="InterPro" id="IPR011006">
    <property type="entry name" value="CheY-like_superfamily"/>
</dbReference>
<evidence type="ECO:0000313" key="11">
    <source>
        <dbReference type="EMBL" id="OME92834.1"/>
    </source>
</evidence>
<dbReference type="Proteomes" id="UP000187074">
    <property type="component" value="Unassembled WGS sequence"/>
</dbReference>
<evidence type="ECO:0000259" key="10">
    <source>
        <dbReference type="PROSITE" id="PS51755"/>
    </source>
</evidence>
<evidence type="ECO:0000256" key="3">
    <source>
        <dbReference type="ARBA" id="ARBA00023012"/>
    </source>
</evidence>
<comment type="subcellular location">
    <subcellularLocation>
        <location evidence="1">Cytoplasm</location>
    </subcellularLocation>
</comment>
<dbReference type="GO" id="GO:0000156">
    <property type="term" value="F:phosphorelay response regulator activity"/>
    <property type="evidence" value="ECO:0007669"/>
    <property type="project" value="TreeGrafter"/>
</dbReference>
<evidence type="ECO:0000313" key="12">
    <source>
        <dbReference type="Proteomes" id="UP000187074"/>
    </source>
</evidence>
<keyword evidence="6" id="KW-0804">Transcription</keyword>
<dbReference type="InterPro" id="IPR016032">
    <property type="entry name" value="Sig_transdc_resp-reg_C-effctor"/>
</dbReference>
<dbReference type="PANTHER" id="PTHR48111:SF1">
    <property type="entry name" value="TWO-COMPONENT RESPONSE REGULATOR ORR33"/>
    <property type="match status" value="1"/>
</dbReference>
<proteinExistence type="predicted"/>
<dbReference type="InterPro" id="IPR036388">
    <property type="entry name" value="WH-like_DNA-bd_sf"/>
</dbReference>
<keyword evidence="2 7" id="KW-0597">Phosphoprotein</keyword>
<dbReference type="STRING" id="1401.BK123_13210"/>
<dbReference type="InterPro" id="IPR039420">
    <property type="entry name" value="WalR-like"/>
</dbReference>
<evidence type="ECO:0000256" key="6">
    <source>
        <dbReference type="ARBA" id="ARBA00023163"/>
    </source>
</evidence>
<reference evidence="11 12" key="1">
    <citation type="submission" date="2016-11" db="EMBL/GenBank/DDBJ databases">
        <title>Paenibacillus species isolates.</title>
        <authorList>
            <person name="Beno S.M."/>
        </authorList>
    </citation>
    <scope>NUCLEOTIDE SEQUENCE [LARGE SCALE GENOMIC DNA]</scope>
    <source>
        <strain evidence="11 12">FSL F4-0100</strain>
    </source>
</reference>
<dbReference type="GO" id="GO:0032993">
    <property type="term" value="C:protein-DNA complex"/>
    <property type="evidence" value="ECO:0007669"/>
    <property type="project" value="TreeGrafter"/>
</dbReference>
<evidence type="ECO:0000259" key="9">
    <source>
        <dbReference type="PROSITE" id="PS50110"/>
    </source>
</evidence>
<dbReference type="PROSITE" id="PS50110">
    <property type="entry name" value="RESPONSE_REGULATORY"/>
    <property type="match status" value="1"/>
</dbReference>
<dbReference type="InterPro" id="IPR001789">
    <property type="entry name" value="Sig_transdc_resp-reg_receiver"/>
</dbReference>
<feature type="DNA-binding region" description="OmpR/PhoB-type" evidence="8">
    <location>
        <begin position="120"/>
        <end position="215"/>
    </location>
</feature>
<comment type="caution">
    <text evidence="11">The sequence shown here is derived from an EMBL/GenBank/DDBJ whole genome shotgun (WGS) entry which is preliminary data.</text>
</comment>
<evidence type="ECO:0000256" key="4">
    <source>
        <dbReference type="ARBA" id="ARBA00023015"/>
    </source>
</evidence>
<sequence length="217" mass="25150">MAAILIVEDEISINELIKRNLQLVGHQCTSVLDGEAAISEIQCHNYDLIILDVMLPEFDGFEVFKEVHGTPTIFLTARNSLSDRITGFSMGADDYLTKPFEMLELLARVEAVLRRTQKNKKCFEAGEVRIDFDGRQVFYKGELVECTPKEYELLEVLVNNRNIALSRERLLELVWGHDYEGETRTIDVHIQRLRKKLGWEHVIKTVYKLGYRFEVSR</sequence>
<keyword evidence="3" id="KW-0902">Two-component regulatory system</keyword>
<name>A0A1R1B2B5_PAELA</name>
<gene>
    <name evidence="11" type="ORF">BK123_13210</name>
</gene>
<feature type="modified residue" description="4-aspartylphosphate" evidence="7">
    <location>
        <position position="52"/>
    </location>
</feature>
<dbReference type="PANTHER" id="PTHR48111">
    <property type="entry name" value="REGULATOR OF RPOS"/>
    <property type="match status" value="1"/>
</dbReference>
<dbReference type="GO" id="GO:0006355">
    <property type="term" value="P:regulation of DNA-templated transcription"/>
    <property type="evidence" value="ECO:0007669"/>
    <property type="project" value="InterPro"/>
</dbReference>
<dbReference type="AlphaFoldDB" id="A0A1R1B2B5"/>
<dbReference type="Gene3D" id="3.40.50.2300">
    <property type="match status" value="1"/>
</dbReference>
<protein>
    <submittedName>
        <fullName evidence="11">DNA-binding response regulator</fullName>
    </submittedName>
</protein>
<dbReference type="SUPFAM" id="SSF46894">
    <property type="entry name" value="C-terminal effector domain of the bipartite response regulators"/>
    <property type="match status" value="1"/>
</dbReference>
<dbReference type="SMART" id="SM00448">
    <property type="entry name" value="REC"/>
    <property type="match status" value="1"/>
</dbReference>
<organism evidence="11 12">
    <name type="scientific">Paenibacillus lautus</name>
    <name type="common">Bacillus lautus</name>
    <dbReference type="NCBI Taxonomy" id="1401"/>
    <lineage>
        <taxon>Bacteria</taxon>
        <taxon>Bacillati</taxon>
        <taxon>Bacillota</taxon>
        <taxon>Bacilli</taxon>
        <taxon>Bacillales</taxon>
        <taxon>Paenibacillaceae</taxon>
        <taxon>Paenibacillus</taxon>
    </lineage>
</organism>
<dbReference type="InterPro" id="IPR001867">
    <property type="entry name" value="OmpR/PhoB-type_DNA-bd"/>
</dbReference>
<evidence type="ECO:0000256" key="1">
    <source>
        <dbReference type="ARBA" id="ARBA00004496"/>
    </source>
</evidence>
<dbReference type="Gene3D" id="1.10.10.10">
    <property type="entry name" value="Winged helix-like DNA-binding domain superfamily/Winged helix DNA-binding domain"/>
    <property type="match status" value="1"/>
</dbReference>
<dbReference type="Pfam" id="PF00072">
    <property type="entry name" value="Response_reg"/>
    <property type="match status" value="1"/>
</dbReference>
<accession>A0A1R1B2B5</accession>
<dbReference type="EMBL" id="MRTF01000004">
    <property type="protein sequence ID" value="OME92834.1"/>
    <property type="molecule type" value="Genomic_DNA"/>
</dbReference>
<evidence type="ECO:0000256" key="8">
    <source>
        <dbReference type="PROSITE-ProRule" id="PRU01091"/>
    </source>
</evidence>
<dbReference type="SUPFAM" id="SSF52172">
    <property type="entry name" value="CheY-like"/>
    <property type="match status" value="1"/>
</dbReference>
<dbReference type="CDD" id="cd00383">
    <property type="entry name" value="trans_reg_C"/>
    <property type="match status" value="1"/>
</dbReference>
<dbReference type="RefSeq" id="WP_076322862.1">
    <property type="nucleotide sequence ID" value="NZ_MRTF01000004.1"/>
</dbReference>
<dbReference type="GO" id="GO:0005829">
    <property type="term" value="C:cytosol"/>
    <property type="evidence" value="ECO:0007669"/>
    <property type="project" value="TreeGrafter"/>
</dbReference>
<dbReference type="SMART" id="SM00862">
    <property type="entry name" value="Trans_reg_C"/>
    <property type="match status" value="1"/>
</dbReference>
<evidence type="ECO:0000256" key="5">
    <source>
        <dbReference type="ARBA" id="ARBA00023125"/>
    </source>
</evidence>
<dbReference type="Pfam" id="PF00486">
    <property type="entry name" value="Trans_reg_C"/>
    <property type="match status" value="1"/>
</dbReference>
<feature type="domain" description="Response regulatory" evidence="9">
    <location>
        <begin position="3"/>
        <end position="113"/>
    </location>
</feature>
<feature type="domain" description="OmpR/PhoB-type" evidence="10">
    <location>
        <begin position="120"/>
        <end position="215"/>
    </location>
</feature>
<evidence type="ECO:0000256" key="2">
    <source>
        <dbReference type="ARBA" id="ARBA00022553"/>
    </source>
</evidence>
<dbReference type="OrthoDB" id="9778712at2"/>
<dbReference type="GO" id="GO:0000976">
    <property type="term" value="F:transcription cis-regulatory region binding"/>
    <property type="evidence" value="ECO:0007669"/>
    <property type="project" value="TreeGrafter"/>
</dbReference>
<dbReference type="Gene3D" id="6.10.250.690">
    <property type="match status" value="1"/>
</dbReference>
<dbReference type="PROSITE" id="PS51755">
    <property type="entry name" value="OMPR_PHOB"/>
    <property type="match status" value="1"/>
</dbReference>